<dbReference type="Proteomes" id="UP000094336">
    <property type="component" value="Unassembled WGS sequence"/>
</dbReference>
<accession>A0A1E3QN41</accession>
<evidence type="ECO:0000256" key="8">
    <source>
        <dbReference type="ARBA" id="ARBA00022989"/>
    </source>
</evidence>
<dbReference type="GO" id="GO:0052918">
    <property type="term" value="F:dol-P-Man:Man(8)GlcNAc(2)-PP-Dol alpha-1,2-mannosyltransferase activity"/>
    <property type="evidence" value="ECO:0007669"/>
    <property type="project" value="EnsemblFungi"/>
</dbReference>
<evidence type="ECO:0000256" key="7">
    <source>
        <dbReference type="ARBA" id="ARBA00022824"/>
    </source>
</evidence>
<dbReference type="GO" id="GO:0006488">
    <property type="term" value="P:dolichol-linked oligosaccharide biosynthetic process"/>
    <property type="evidence" value="ECO:0007669"/>
    <property type="project" value="EnsemblFungi"/>
</dbReference>
<keyword evidence="5 11" id="KW-0808">Transferase</keyword>
<feature type="transmembrane region" description="Helical" evidence="10">
    <location>
        <begin position="332"/>
        <end position="353"/>
    </location>
</feature>
<feature type="non-terminal residue" evidence="11">
    <location>
        <position position="1"/>
    </location>
</feature>
<evidence type="ECO:0000256" key="3">
    <source>
        <dbReference type="ARBA" id="ARBA00007063"/>
    </source>
</evidence>
<feature type="transmembrane region" description="Helical" evidence="10">
    <location>
        <begin position="279"/>
        <end position="299"/>
    </location>
</feature>
<evidence type="ECO:0000313" key="12">
    <source>
        <dbReference type="Proteomes" id="UP000094336"/>
    </source>
</evidence>
<gene>
    <name evidence="11" type="ORF">BABINDRAFT_29070</name>
</gene>
<keyword evidence="4 10" id="KW-0328">Glycosyltransferase</keyword>
<dbReference type="InterPro" id="IPR005599">
    <property type="entry name" value="GPI_mannosylTrfase"/>
</dbReference>
<evidence type="ECO:0000256" key="5">
    <source>
        <dbReference type="ARBA" id="ARBA00022679"/>
    </source>
</evidence>
<proteinExistence type="inferred from homology"/>
<protein>
    <recommendedName>
        <fullName evidence="10">Mannosyltransferase</fullName>
        <ecNumber evidence="10">2.4.1.-</ecNumber>
    </recommendedName>
</protein>
<keyword evidence="6 10" id="KW-0812">Transmembrane</keyword>
<feature type="transmembrane region" description="Helical" evidence="10">
    <location>
        <begin position="44"/>
        <end position="65"/>
    </location>
</feature>
<dbReference type="OrthoDB" id="497541at2759"/>
<feature type="non-terminal residue" evidence="11">
    <location>
        <position position="580"/>
    </location>
</feature>
<keyword evidence="7 10" id="KW-0256">Endoplasmic reticulum</keyword>
<sequence length="580" mass="65356">VWMRFYSANNMIIPDCDEVFNYYEPLNLLVRGFGKITWEYLPLYAIRSWSFLVPFTLPVALSRVFKINGFYAVRYALAAASVLAELSLFKTLNERISVKMSYWFLLFQIISPGMSHAAISLLPSSIAMVLVICTTNTVVQFIQLPPLATGHTQRTKVNVGVRAIVGFAAAGLYGWPFALALAVPFLVYVLLITWFSWTFMWRLVARSSIAVAAMCAAIIGTDQFFYNFDLPTWRSIEFVPLNIVLYNVVNSSETSGPNIFGVEPLSYYLLNLLLNFNGMLLLAVLGVVMNLTSFALFRFSKRQTNLLNLTTSVPILIWCACFFAQPHKEERFLYPIYPLLNLSAALATKYLFIGANRFILDTVGIRSHAIVKRTINYLSVVVVVGVLGTVSLLRIRNLVENYAAPLRVYAHVPPSENPVNICVGREWYHYPSSFFLPQNARLRFVQSGFNGLLPGDFQEVDPALAFTPYVAALAGSISSVPPNMNNENRFDASKVVDFSQCDYYVDISQPTGPKEAQVVYEKQGLQVALGWEVVHCEKFIDADASSGLGKLLYVPVRWRQLFPYDVVYYDYCLTKRSENV</sequence>
<dbReference type="AlphaFoldDB" id="A0A1E3QN41"/>
<evidence type="ECO:0000256" key="9">
    <source>
        <dbReference type="ARBA" id="ARBA00023136"/>
    </source>
</evidence>
<reference evidence="12" key="1">
    <citation type="submission" date="2016-05" db="EMBL/GenBank/DDBJ databases">
        <title>Comparative genomics of biotechnologically important yeasts.</title>
        <authorList>
            <consortium name="DOE Joint Genome Institute"/>
            <person name="Riley R."/>
            <person name="Haridas S."/>
            <person name="Wolfe K.H."/>
            <person name="Lopes M.R."/>
            <person name="Hittinger C.T."/>
            <person name="Goker M."/>
            <person name="Salamov A."/>
            <person name="Wisecaver J."/>
            <person name="Long T.M."/>
            <person name="Aerts A.L."/>
            <person name="Barry K."/>
            <person name="Choi C."/>
            <person name="Clum A."/>
            <person name="Coughlan A.Y."/>
            <person name="Deshpande S."/>
            <person name="Douglass A.P."/>
            <person name="Hanson S.J."/>
            <person name="Klenk H.-P."/>
            <person name="Labutti K."/>
            <person name="Lapidus A."/>
            <person name="Lindquist E."/>
            <person name="Lipzen A."/>
            <person name="Meier-Kolthoff J.P."/>
            <person name="Ohm R.A."/>
            <person name="Otillar R.P."/>
            <person name="Pangilinan J."/>
            <person name="Peng Y."/>
            <person name="Rokas A."/>
            <person name="Rosa C.A."/>
            <person name="Scheuner C."/>
            <person name="Sibirny A.A."/>
            <person name="Slot J.C."/>
            <person name="Stielow J.B."/>
            <person name="Sun H."/>
            <person name="Kurtzman C.P."/>
            <person name="Blackwell M."/>
            <person name="Grigoriev I.V."/>
            <person name="Jeffries T.W."/>
        </authorList>
    </citation>
    <scope>NUCLEOTIDE SEQUENCE [LARGE SCALE GENOMIC DNA]</scope>
    <source>
        <strain evidence="12">NRRL Y-12698</strain>
    </source>
</reference>
<feature type="transmembrane region" description="Helical" evidence="10">
    <location>
        <begin position="374"/>
        <end position="393"/>
    </location>
</feature>
<evidence type="ECO:0000256" key="1">
    <source>
        <dbReference type="ARBA" id="ARBA00004477"/>
    </source>
</evidence>
<feature type="transmembrane region" description="Helical" evidence="10">
    <location>
        <begin position="306"/>
        <end position="326"/>
    </location>
</feature>
<feature type="transmembrane region" description="Helical" evidence="10">
    <location>
        <begin position="181"/>
        <end position="201"/>
    </location>
</feature>
<dbReference type="STRING" id="984486.A0A1E3QN41"/>
<dbReference type="GO" id="GO:0052926">
    <property type="term" value="F:dol-P-Man:Man(6)GlcNAc(2)-PP-Dol alpha-1,2-mannosyltransferase activity"/>
    <property type="evidence" value="ECO:0007669"/>
    <property type="project" value="EnsemblFungi"/>
</dbReference>
<comment type="similarity">
    <text evidence="3 10">Belongs to the glycosyltransferase 22 family.</text>
</comment>
<comment type="pathway">
    <text evidence="2">Protein modification; protein glycosylation.</text>
</comment>
<dbReference type="PANTHER" id="PTHR22760">
    <property type="entry name" value="GLYCOSYLTRANSFERASE"/>
    <property type="match status" value="1"/>
</dbReference>
<dbReference type="GO" id="GO:0005789">
    <property type="term" value="C:endoplasmic reticulum membrane"/>
    <property type="evidence" value="ECO:0007669"/>
    <property type="project" value="UniProtKB-SubCell"/>
</dbReference>
<keyword evidence="9 10" id="KW-0472">Membrane</keyword>
<comment type="subcellular location">
    <subcellularLocation>
        <location evidence="1 10">Endoplasmic reticulum membrane</location>
        <topology evidence="1 10">Multi-pass membrane protein</topology>
    </subcellularLocation>
</comment>
<dbReference type="Pfam" id="PF03901">
    <property type="entry name" value="Glyco_transf_22"/>
    <property type="match status" value="1"/>
</dbReference>
<evidence type="ECO:0000256" key="2">
    <source>
        <dbReference type="ARBA" id="ARBA00004922"/>
    </source>
</evidence>
<evidence type="ECO:0000256" key="6">
    <source>
        <dbReference type="ARBA" id="ARBA00022692"/>
    </source>
</evidence>
<dbReference type="RefSeq" id="XP_018984454.1">
    <property type="nucleotide sequence ID" value="XM_019131440.1"/>
</dbReference>
<name>A0A1E3QN41_9ASCO</name>
<organism evidence="11 12">
    <name type="scientific">Babjeviella inositovora NRRL Y-12698</name>
    <dbReference type="NCBI Taxonomy" id="984486"/>
    <lineage>
        <taxon>Eukaryota</taxon>
        <taxon>Fungi</taxon>
        <taxon>Dikarya</taxon>
        <taxon>Ascomycota</taxon>
        <taxon>Saccharomycotina</taxon>
        <taxon>Pichiomycetes</taxon>
        <taxon>Serinales incertae sedis</taxon>
        <taxon>Babjeviella</taxon>
    </lineage>
</organism>
<keyword evidence="12" id="KW-1185">Reference proteome</keyword>
<dbReference type="EC" id="2.4.1.-" evidence="10"/>
<dbReference type="UniPathway" id="UPA00378"/>
<evidence type="ECO:0000256" key="10">
    <source>
        <dbReference type="RuleBase" id="RU363075"/>
    </source>
</evidence>
<keyword evidence="8 10" id="KW-1133">Transmembrane helix</keyword>
<dbReference type="PANTHER" id="PTHR22760:SF2">
    <property type="entry name" value="ALPHA-1,2-MANNOSYLTRANSFERASE ALG9"/>
    <property type="match status" value="1"/>
</dbReference>
<evidence type="ECO:0000313" key="11">
    <source>
        <dbReference type="EMBL" id="ODQ79126.1"/>
    </source>
</evidence>
<feature type="transmembrane region" description="Helical" evidence="10">
    <location>
        <begin position="101"/>
        <end position="119"/>
    </location>
</feature>
<dbReference type="EMBL" id="KV454433">
    <property type="protein sequence ID" value="ODQ79126.1"/>
    <property type="molecule type" value="Genomic_DNA"/>
</dbReference>
<evidence type="ECO:0000256" key="4">
    <source>
        <dbReference type="ARBA" id="ARBA00022676"/>
    </source>
</evidence>
<feature type="transmembrane region" description="Helical" evidence="10">
    <location>
        <begin position="208"/>
        <end position="226"/>
    </location>
</feature>
<dbReference type="GeneID" id="30149293"/>